<evidence type="ECO:0000313" key="1">
    <source>
        <dbReference type="EMBL" id="KAI0045079.1"/>
    </source>
</evidence>
<evidence type="ECO:0000313" key="2">
    <source>
        <dbReference type="Proteomes" id="UP000814033"/>
    </source>
</evidence>
<proteinExistence type="predicted"/>
<dbReference type="Proteomes" id="UP000814033">
    <property type="component" value="Unassembled WGS sequence"/>
</dbReference>
<organism evidence="1 2">
    <name type="scientific">Auriscalpium vulgare</name>
    <dbReference type="NCBI Taxonomy" id="40419"/>
    <lineage>
        <taxon>Eukaryota</taxon>
        <taxon>Fungi</taxon>
        <taxon>Dikarya</taxon>
        <taxon>Basidiomycota</taxon>
        <taxon>Agaricomycotina</taxon>
        <taxon>Agaricomycetes</taxon>
        <taxon>Russulales</taxon>
        <taxon>Auriscalpiaceae</taxon>
        <taxon>Auriscalpium</taxon>
    </lineage>
</organism>
<dbReference type="EMBL" id="MU275962">
    <property type="protein sequence ID" value="KAI0045079.1"/>
    <property type="molecule type" value="Genomic_DNA"/>
</dbReference>
<keyword evidence="2" id="KW-1185">Reference proteome</keyword>
<accession>A0ACB8RLM9</accession>
<protein>
    <submittedName>
        <fullName evidence="1">Uncharacterized protein</fullName>
    </submittedName>
</protein>
<comment type="caution">
    <text evidence="1">The sequence shown here is derived from an EMBL/GenBank/DDBJ whole genome shotgun (WGS) entry which is preliminary data.</text>
</comment>
<sequence>MVPHPTFQGRAYPRHDAQDWTASGTATCAPCTLPSRPWRSNGAHHNGHASFAPRYHLHTLPSPDRHSRIPARSSHGRSARKLSKTEEFGVREGGNMTLLGRTEVGGCMPQRTSTGAMSCANVLSAGQSRNPFSGSMSTSARWCCACGQTCATGRRRAARCAGSLCHELAHNVWGDDNNDFKTLNSQLTKEVPASHA</sequence>
<name>A0ACB8RLM9_9AGAM</name>
<reference evidence="1" key="2">
    <citation type="journal article" date="2022" name="New Phytol.">
        <title>Evolutionary transition to the ectomycorrhizal habit in the genomes of a hyperdiverse lineage of mushroom-forming fungi.</title>
        <authorList>
            <person name="Looney B."/>
            <person name="Miyauchi S."/>
            <person name="Morin E."/>
            <person name="Drula E."/>
            <person name="Courty P.E."/>
            <person name="Kohler A."/>
            <person name="Kuo A."/>
            <person name="LaButti K."/>
            <person name="Pangilinan J."/>
            <person name="Lipzen A."/>
            <person name="Riley R."/>
            <person name="Andreopoulos W."/>
            <person name="He G."/>
            <person name="Johnson J."/>
            <person name="Nolan M."/>
            <person name="Tritt A."/>
            <person name="Barry K.W."/>
            <person name="Grigoriev I.V."/>
            <person name="Nagy L.G."/>
            <person name="Hibbett D."/>
            <person name="Henrissat B."/>
            <person name="Matheny P.B."/>
            <person name="Labbe J."/>
            <person name="Martin F.M."/>
        </authorList>
    </citation>
    <scope>NUCLEOTIDE SEQUENCE</scope>
    <source>
        <strain evidence="1">FP105234-sp</strain>
    </source>
</reference>
<reference evidence="1" key="1">
    <citation type="submission" date="2021-02" db="EMBL/GenBank/DDBJ databases">
        <authorList>
            <consortium name="DOE Joint Genome Institute"/>
            <person name="Ahrendt S."/>
            <person name="Looney B.P."/>
            <person name="Miyauchi S."/>
            <person name="Morin E."/>
            <person name="Drula E."/>
            <person name="Courty P.E."/>
            <person name="Chicoki N."/>
            <person name="Fauchery L."/>
            <person name="Kohler A."/>
            <person name="Kuo A."/>
            <person name="Labutti K."/>
            <person name="Pangilinan J."/>
            <person name="Lipzen A."/>
            <person name="Riley R."/>
            <person name="Andreopoulos W."/>
            <person name="He G."/>
            <person name="Johnson J."/>
            <person name="Barry K.W."/>
            <person name="Grigoriev I.V."/>
            <person name="Nagy L."/>
            <person name="Hibbett D."/>
            <person name="Henrissat B."/>
            <person name="Matheny P.B."/>
            <person name="Labbe J."/>
            <person name="Martin F."/>
        </authorList>
    </citation>
    <scope>NUCLEOTIDE SEQUENCE</scope>
    <source>
        <strain evidence="1">FP105234-sp</strain>
    </source>
</reference>
<gene>
    <name evidence="1" type="ORF">FA95DRAFT_171329</name>
</gene>